<dbReference type="EMBL" id="JACGCI010000039">
    <property type="protein sequence ID" value="KAF6753548.1"/>
    <property type="molecule type" value="Genomic_DNA"/>
</dbReference>
<evidence type="ECO:0000256" key="5">
    <source>
        <dbReference type="ARBA" id="ARBA00022989"/>
    </source>
</evidence>
<protein>
    <submittedName>
        <fullName evidence="12">Glucosidase</fullName>
    </submittedName>
</protein>
<dbReference type="PANTHER" id="PTHR31361:SF15">
    <property type="entry name" value="GH16 DOMAIN-CONTAINING PROTEIN"/>
    <property type="match status" value="1"/>
</dbReference>
<comment type="similarity">
    <text evidence="2">Belongs to the SKN1/KRE6 family.</text>
</comment>
<evidence type="ECO:0000256" key="10">
    <source>
        <dbReference type="SAM" id="Phobius"/>
    </source>
</evidence>
<dbReference type="GO" id="GO:0005886">
    <property type="term" value="C:plasma membrane"/>
    <property type="evidence" value="ECO:0007669"/>
    <property type="project" value="TreeGrafter"/>
</dbReference>
<keyword evidence="6 10" id="KW-0472">Membrane</keyword>
<evidence type="ECO:0000259" key="11">
    <source>
        <dbReference type="PROSITE" id="PS51762"/>
    </source>
</evidence>
<dbReference type="SUPFAM" id="SSF49899">
    <property type="entry name" value="Concanavalin A-like lectins/glucanases"/>
    <property type="match status" value="1"/>
</dbReference>
<organism evidence="12 13">
    <name type="scientific">Ephemerocybe angulata</name>
    <dbReference type="NCBI Taxonomy" id="980116"/>
    <lineage>
        <taxon>Eukaryota</taxon>
        <taxon>Fungi</taxon>
        <taxon>Dikarya</taxon>
        <taxon>Basidiomycota</taxon>
        <taxon>Agaricomycotina</taxon>
        <taxon>Agaricomycetes</taxon>
        <taxon>Agaricomycetidae</taxon>
        <taxon>Agaricales</taxon>
        <taxon>Agaricineae</taxon>
        <taxon>Psathyrellaceae</taxon>
        <taxon>Ephemerocybe</taxon>
    </lineage>
</organism>
<evidence type="ECO:0000256" key="7">
    <source>
        <dbReference type="ARBA" id="ARBA00023180"/>
    </source>
</evidence>
<dbReference type="InterPro" id="IPR000757">
    <property type="entry name" value="Beta-glucanase-like"/>
</dbReference>
<comment type="caution">
    <text evidence="12">The sequence shown here is derived from an EMBL/GenBank/DDBJ whole genome shotgun (WGS) entry which is preliminary data.</text>
</comment>
<dbReference type="GO" id="GO:0005789">
    <property type="term" value="C:endoplasmic reticulum membrane"/>
    <property type="evidence" value="ECO:0007669"/>
    <property type="project" value="TreeGrafter"/>
</dbReference>
<dbReference type="GO" id="GO:0031505">
    <property type="term" value="P:fungal-type cell wall organization"/>
    <property type="evidence" value="ECO:0007669"/>
    <property type="project" value="TreeGrafter"/>
</dbReference>
<evidence type="ECO:0000313" key="12">
    <source>
        <dbReference type="EMBL" id="KAF6753548.1"/>
    </source>
</evidence>
<evidence type="ECO:0000256" key="2">
    <source>
        <dbReference type="ARBA" id="ARBA00010962"/>
    </source>
</evidence>
<keyword evidence="7" id="KW-0325">Glycoprotein</keyword>
<evidence type="ECO:0000256" key="3">
    <source>
        <dbReference type="ARBA" id="ARBA00022692"/>
    </source>
</evidence>
<dbReference type="GO" id="GO:0006078">
    <property type="term" value="P:(1-&gt;6)-beta-D-glucan biosynthetic process"/>
    <property type="evidence" value="ECO:0007669"/>
    <property type="project" value="TreeGrafter"/>
</dbReference>
<evidence type="ECO:0000256" key="8">
    <source>
        <dbReference type="ARBA" id="ARBA00023316"/>
    </source>
</evidence>
<dbReference type="Proteomes" id="UP000521943">
    <property type="component" value="Unassembled WGS sequence"/>
</dbReference>
<dbReference type="OrthoDB" id="412647at2759"/>
<proteinExistence type="inferred from homology"/>
<dbReference type="GO" id="GO:0015926">
    <property type="term" value="F:glucosidase activity"/>
    <property type="evidence" value="ECO:0007669"/>
    <property type="project" value="TreeGrafter"/>
</dbReference>
<dbReference type="Pfam" id="PF03935">
    <property type="entry name" value="SKN1_KRE6_Sbg1"/>
    <property type="match status" value="1"/>
</dbReference>
<dbReference type="InterPro" id="IPR005629">
    <property type="entry name" value="Skn1/Kre6/Sbg1"/>
</dbReference>
<comment type="subcellular location">
    <subcellularLocation>
        <location evidence="1">Membrane</location>
        <topology evidence="1">Single-pass type II membrane protein</topology>
    </subcellularLocation>
</comment>
<name>A0A8H6HXB4_9AGAR</name>
<sequence>MSRPYGTPTAAKSTTSLLSTSSSNSPSRQREEYPGGSSSRSLESPIGGPPSFSEKFSLGLSPASWGAPLHIDTPEPDDFLHNPDPRRDRNIDSGGHVFTLRGLGNLGCLLFLALGILTLFAGFPLITHFTKTSYTTQGGFNLGGINATGQIASIPGNYGLIDKDTPKDAYTRTSYHKQEEFILVFSDEFEQEGRTFWPGDDPYWEAVDLHYWGTNDKEWYDPHQVTTKGGALQIRMDKVDDTSINHDMPYRSGMLQSWNKFCFTGGLIEVSVRLPGSSEVNGLWPGVWTLGNLGRAGYGASVEGLWPYSYDSCDVGTLPNQTYPGTRTPIAALENGDKQNGDALSYLSGQRLSACTCPGESHPGPMRTDGTYVGRSSPEIDILEATVEDGVGKVSQSAQWAPFNAGYQTPNTTGFMDIEDPDITVINTYRGGAFQQTTSGLAKTNQSCYELSGGCFAIYGFEYKPGFDEGYVTWWNNNLRSWTVYGKTMAADKLTEISERPVPLEPLTIVINLALSENFGAVAYDRLIFPTTMSVDYVRVYQPKDAVNTGCDPTDFPTAAYIETYKEAYTNNNLTTWAQYGEAWPKNRLMQPGQVCPK</sequence>
<feature type="transmembrane region" description="Helical" evidence="10">
    <location>
        <begin position="106"/>
        <end position="126"/>
    </location>
</feature>
<reference evidence="12 13" key="1">
    <citation type="submission" date="2020-07" db="EMBL/GenBank/DDBJ databases">
        <title>Comparative genomics of pyrophilous fungi reveals a link between fire events and developmental genes.</title>
        <authorList>
            <consortium name="DOE Joint Genome Institute"/>
            <person name="Steindorff A.S."/>
            <person name="Carver A."/>
            <person name="Calhoun S."/>
            <person name="Stillman K."/>
            <person name="Liu H."/>
            <person name="Lipzen A."/>
            <person name="Pangilinan J."/>
            <person name="Labutti K."/>
            <person name="Bruns T.D."/>
            <person name="Grigoriev I.V."/>
        </authorList>
    </citation>
    <scope>NUCLEOTIDE SEQUENCE [LARGE SCALE GENOMIC DNA]</scope>
    <source>
        <strain evidence="12 13">CBS 144469</strain>
    </source>
</reference>
<dbReference type="InterPro" id="IPR013320">
    <property type="entry name" value="ConA-like_dom_sf"/>
</dbReference>
<evidence type="ECO:0000313" key="13">
    <source>
        <dbReference type="Proteomes" id="UP000521943"/>
    </source>
</evidence>
<dbReference type="Gene3D" id="2.60.120.200">
    <property type="match status" value="2"/>
</dbReference>
<dbReference type="FunFam" id="2.60.120.200:FF:000259">
    <property type="entry name" value="Chromosome 9, whole genome shotgun sequence"/>
    <property type="match status" value="1"/>
</dbReference>
<keyword evidence="3 10" id="KW-0812">Transmembrane</keyword>
<dbReference type="FunFam" id="2.60.120.200:FF:000135">
    <property type="entry name" value="Related to KRE6-glucan synthase subunit"/>
    <property type="match status" value="1"/>
</dbReference>
<keyword evidence="4" id="KW-0735">Signal-anchor</keyword>
<gene>
    <name evidence="12" type="ORF">DFP72DRAFT_409015</name>
</gene>
<keyword evidence="8" id="KW-0961">Cell wall biogenesis/degradation</keyword>
<feature type="region of interest" description="Disordered" evidence="9">
    <location>
        <begin position="1"/>
        <end position="53"/>
    </location>
</feature>
<keyword evidence="13" id="KW-1185">Reference proteome</keyword>
<keyword evidence="5 10" id="KW-1133">Transmembrane helix</keyword>
<accession>A0A8H6HXB4</accession>
<evidence type="ECO:0000256" key="1">
    <source>
        <dbReference type="ARBA" id="ARBA00004606"/>
    </source>
</evidence>
<dbReference type="AlphaFoldDB" id="A0A8H6HXB4"/>
<dbReference type="PROSITE" id="PS51762">
    <property type="entry name" value="GH16_2"/>
    <property type="match status" value="1"/>
</dbReference>
<feature type="compositionally biased region" description="Low complexity" evidence="9">
    <location>
        <begin position="7"/>
        <end position="27"/>
    </location>
</feature>
<evidence type="ECO:0000256" key="6">
    <source>
        <dbReference type="ARBA" id="ARBA00023136"/>
    </source>
</evidence>
<evidence type="ECO:0000256" key="9">
    <source>
        <dbReference type="SAM" id="MobiDB-lite"/>
    </source>
</evidence>
<evidence type="ECO:0000256" key="4">
    <source>
        <dbReference type="ARBA" id="ARBA00022968"/>
    </source>
</evidence>
<dbReference type="PANTHER" id="PTHR31361">
    <property type="entry name" value="BETA-GLUCAN SYNTHESIS-ASSOCIATED PROTEIN KRE6-RELATED"/>
    <property type="match status" value="1"/>
</dbReference>
<feature type="domain" description="GH16" evidence="11">
    <location>
        <begin position="168"/>
        <end position="546"/>
    </location>
</feature>